<comment type="caution">
    <text evidence="3">The sequence shown here is derived from an EMBL/GenBank/DDBJ whole genome shotgun (WGS) entry which is preliminary data.</text>
</comment>
<dbReference type="PANTHER" id="PTHR24321">
    <property type="entry name" value="DEHYDROGENASES, SHORT CHAIN"/>
    <property type="match status" value="1"/>
</dbReference>
<sequence>MMGLAGRGVLVSGGTSGIGLAAAQRFLEEGCRVYITGHEPDALAAALEKLGKRGEISGQVCDVSDHQQAIAAVEAADAAVGALTVVANNAGISWREPFLQLEVAHWDRIMAVNLRGMFSVAQAAAQLLVRAGRAGSIINMASTNALGGEEDYAHYNSSKGGVLQLTRSMAVELGPYGIRVNAICPGYIDTPLNQTIAGGLPGDFAQRYANERIPLRRVGNPEDVAAAYAFLASDDAAFVHGAVLAVDGGQVAVM</sequence>
<dbReference type="InterPro" id="IPR036291">
    <property type="entry name" value="NAD(P)-bd_dom_sf"/>
</dbReference>
<keyword evidence="2" id="KW-0560">Oxidoreductase</keyword>
<name>A0ABP4S556_9ACTN</name>
<keyword evidence="4" id="KW-1185">Reference proteome</keyword>
<accession>A0ABP4S556</accession>
<evidence type="ECO:0000256" key="2">
    <source>
        <dbReference type="ARBA" id="ARBA00023002"/>
    </source>
</evidence>
<gene>
    <name evidence="3" type="ORF">GCM10009765_14450</name>
</gene>
<proteinExistence type="inferred from homology"/>
<dbReference type="EMBL" id="BAAANY010000005">
    <property type="protein sequence ID" value="GAA1666047.1"/>
    <property type="molecule type" value="Genomic_DNA"/>
</dbReference>
<dbReference type="PRINTS" id="PR00080">
    <property type="entry name" value="SDRFAMILY"/>
</dbReference>
<dbReference type="Pfam" id="PF13561">
    <property type="entry name" value="adh_short_C2"/>
    <property type="match status" value="1"/>
</dbReference>
<evidence type="ECO:0000313" key="4">
    <source>
        <dbReference type="Proteomes" id="UP001500618"/>
    </source>
</evidence>
<dbReference type="SUPFAM" id="SSF51735">
    <property type="entry name" value="NAD(P)-binding Rossmann-fold domains"/>
    <property type="match status" value="1"/>
</dbReference>
<reference evidence="4" key="1">
    <citation type="journal article" date="2019" name="Int. J. Syst. Evol. Microbiol.">
        <title>The Global Catalogue of Microorganisms (GCM) 10K type strain sequencing project: providing services to taxonomists for standard genome sequencing and annotation.</title>
        <authorList>
            <consortium name="The Broad Institute Genomics Platform"/>
            <consortium name="The Broad Institute Genome Sequencing Center for Infectious Disease"/>
            <person name="Wu L."/>
            <person name="Ma J."/>
        </authorList>
    </citation>
    <scope>NUCLEOTIDE SEQUENCE [LARGE SCALE GENOMIC DNA]</scope>
    <source>
        <strain evidence="4">JCM 14718</strain>
    </source>
</reference>
<dbReference type="PANTHER" id="PTHR24321:SF8">
    <property type="entry name" value="ESTRADIOL 17-BETA-DEHYDROGENASE 8-RELATED"/>
    <property type="match status" value="1"/>
</dbReference>
<evidence type="ECO:0000256" key="1">
    <source>
        <dbReference type="ARBA" id="ARBA00006484"/>
    </source>
</evidence>
<dbReference type="NCBIfam" id="NF005559">
    <property type="entry name" value="PRK07231.1"/>
    <property type="match status" value="1"/>
</dbReference>
<dbReference type="InterPro" id="IPR020904">
    <property type="entry name" value="Sc_DH/Rdtase_CS"/>
</dbReference>
<dbReference type="Proteomes" id="UP001500618">
    <property type="component" value="Unassembled WGS sequence"/>
</dbReference>
<dbReference type="CDD" id="cd05233">
    <property type="entry name" value="SDR_c"/>
    <property type="match status" value="1"/>
</dbReference>
<dbReference type="InterPro" id="IPR002347">
    <property type="entry name" value="SDR_fam"/>
</dbReference>
<dbReference type="RefSeq" id="WP_344308276.1">
    <property type="nucleotide sequence ID" value="NZ_BAAANY010000005.1"/>
</dbReference>
<comment type="similarity">
    <text evidence="1">Belongs to the short-chain dehydrogenases/reductases (SDR) family.</text>
</comment>
<dbReference type="PROSITE" id="PS00061">
    <property type="entry name" value="ADH_SHORT"/>
    <property type="match status" value="1"/>
</dbReference>
<organism evidence="3 4">
    <name type="scientific">Fodinicola feengrottensis</name>
    <dbReference type="NCBI Taxonomy" id="435914"/>
    <lineage>
        <taxon>Bacteria</taxon>
        <taxon>Bacillati</taxon>
        <taxon>Actinomycetota</taxon>
        <taxon>Actinomycetes</taxon>
        <taxon>Mycobacteriales</taxon>
        <taxon>Fodinicola</taxon>
    </lineage>
</organism>
<dbReference type="PRINTS" id="PR00081">
    <property type="entry name" value="GDHRDH"/>
</dbReference>
<dbReference type="Gene3D" id="3.40.50.720">
    <property type="entry name" value="NAD(P)-binding Rossmann-like Domain"/>
    <property type="match status" value="1"/>
</dbReference>
<evidence type="ECO:0000313" key="3">
    <source>
        <dbReference type="EMBL" id="GAA1666047.1"/>
    </source>
</evidence>
<protein>
    <submittedName>
        <fullName evidence="3">SDR family oxidoreductase</fullName>
    </submittedName>
</protein>